<keyword evidence="4" id="KW-1185">Reference proteome</keyword>
<evidence type="ECO:0000313" key="3">
    <source>
        <dbReference type="EMBL" id="KAK4028848.1"/>
    </source>
</evidence>
<accession>A0ABR0AUQ2</accession>
<feature type="compositionally biased region" description="Polar residues" evidence="1">
    <location>
        <begin position="99"/>
        <end position="117"/>
    </location>
</feature>
<protein>
    <recommendedName>
        <fullName evidence="2">ZSWIM1/3 RNaseH-like domain-containing protein</fullName>
    </recommendedName>
</protein>
<organism evidence="3 4">
    <name type="scientific">Daphnia magna</name>
    <dbReference type="NCBI Taxonomy" id="35525"/>
    <lineage>
        <taxon>Eukaryota</taxon>
        <taxon>Metazoa</taxon>
        <taxon>Ecdysozoa</taxon>
        <taxon>Arthropoda</taxon>
        <taxon>Crustacea</taxon>
        <taxon>Branchiopoda</taxon>
        <taxon>Diplostraca</taxon>
        <taxon>Cladocera</taxon>
        <taxon>Anomopoda</taxon>
        <taxon>Daphniidae</taxon>
        <taxon>Daphnia</taxon>
    </lineage>
</organism>
<evidence type="ECO:0000313" key="4">
    <source>
        <dbReference type="Proteomes" id="UP001234178"/>
    </source>
</evidence>
<feature type="domain" description="ZSWIM1/3 RNaseH-like" evidence="2">
    <location>
        <begin position="263"/>
        <end position="373"/>
    </location>
</feature>
<feature type="compositionally biased region" description="Polar residues" evidence="1">
    <location>
        <begin position="48"/>
        <end position="57"/>
    </location>
</feature>
<comment type="caution">
    <text evidence="3">The sequence shown here is derived from an EMBL/GenBank/DDBJ whole genome shotgun (WGS) entry which is preliminary data.</text>
</comment>
<evidence type="ECO:0000259" key="2">
    <source>
        <dbReference type="Pfam" id="PF21056"/>
    </source>
</evidence>
<sequence>MKQWEKLTTIEQTSCPLYPGGGARQSRRLKEEKQCGAPEEECDKNQAKKNSSNSTVLMQKPPQKTKKACESLNNTTTLGKIAKQKELLSNSEKDKPDISQPTISNVHENPLPTSRTKQSMKRSHSTDSNKEDDNCDNQLKYASDLYNNPFPITQYVIDQIPASVKKSESHFVASLLHIMYTDHYLGPHTMAANLTGNKIWTTRNWPASLAQEKVKKEAEVRKAISTILNNTKRKLKKLNTGSGLQYNKFVLQSTTEILANLTSNTENIVNVTSDEKGEIKFIYVQLSKQRRFYQRYGEVLQLDGTHSVTNTPMPLYTLILKVMESANRCFFFVREETGDTIAIGLKQFCEVFLTDKDCAEIAAIKCHFPKAKHLLCHFHALRAIDRRPKTFAEKNKEEQALMVITWLTGASYAEAAIKNKKMTIPAQVSTAILEEDVEKEMHTMKQYFDEDAWDAVNSLLKTMKKLKENNKLGYSCPKCTDVIDDLSTDPKGWAPSSTDRSTVAHLPDEVVSIYAVLFYRQPVGAKAIYVLEHRQSVGAIDFSVVMSQSTWSGSNPCCCNLHTLISIRATKPEEAVTNQK</sequence>
<dbReference type="PANTHER" id="PTHR31569:SF4">
    <property type="entry name" value="SWIM-TYPE DOMAIN-CONTAINING PROTEIN"/>
    <property type="match status" value="1"/>
</dbReference>
<feature type="region of interest" description="Disordered" evidence="1">
    <location>
        <begin position="13"/>
        <end position="136"/>
    </location>
</feature>
<dbReference type="InterPro" id="IPR052579">
    <property type="entry name" value="Zinc_finger_SWIM"/>
</dbReference>
<name>A0ABR0AUQ2_9CRUS</name>
<dbReference type="Proteomes" id="UP001234178">
    <property type="component" value="Unassembled WGS sequence"/>
</dbReference>
<dbReference type="InterPro" id="IPR048324">
    <property type="entry name" value="ZSWIM1-3_RNaseH-like"/>
</dbReference>
<evidence type="ECO:0000256" key="1">
    <source>
        <dbReference type="SAM" id="MobiDB-lite"/>
    </source>
</evidence>
<dbReference type="Pfam" id="PF21056">
    <property type="entry name" value="ZSWIM1-3_RNaseH-like"/>
    <property type="match status" value="1"/>
</dbReference>
<reference evidence="3 4" key="1">
    <citation type="journal article" date="2023" name="Nucleic Acids Res.">
        <title>The hologenome of Daphnia magna reveals possible DNA methylation and microbiome-mediated evolution of the host genome.</title>
        <authorList>
            <person name="Chaturvedi A."/>
            <person name="Li X."/>
            <person name="Dhandapani V."/>
            <person name="Marshall H."/>
            <person name="Kissane S."/>
            <person name="Cuenca-Cambronero M."/>
            <person name="Asole G."/>
            <person name="Calvet F."/>
            <person name="Ruiz-Romero M."/>
            <person name="Marangio P."/>
            <person name="Guigo R."/>
            <person name="Rago D."/>
            <person name="Mirbahai L."/>
            <person name="Eastwood N."/>
            <person name="Colbourne J.K."/>
            <person name="Zhou J."/>
            <person name="Mallon E."/>
            <person name="Orsini L."/>
        </authorList>
    </citation>
    <scope>NUCLEOTIDE SEQUENCE [LARGE SCALE GENOMIC DNA]</scope>
    <source>
        <strain evidence="3">LRV0_1</strain>
    </source>
</reference>
<dbReference type="PANTHER" id="PTHR31569">
    <property type="entry name" value="SWIM-TYPE DOMAIN-CONTAINING PROTEIN"/>
    <property type="match status" value="1"/>
</dbReference>
<proteinExistence type="predicted"/>
<gene>
    <name evidence="3" type="ORF">OUZ56_021867</name>
</gene>
<feature type="compositionally biased region" description="Basic and acidic residues" evidence="1">
    <location>
        <begin position="83"/>
        <end position="97"/>
    </location>
</feature>
<dbReference type="EMBL" id="JAOYFB010000039">
    <property type="protein sequence ID" value="KAK4028848.1"/>
    <property type="molecule type" value="Genomic_DNA"/>
</dbReference>